<accession>A0A5B9N4H9</accession>
<dbReference type="KEGG" id="vg:55617520"/>
<gene>
    <name evidence="1" type="primary">44572_109</name>
</gene>
<proteinExistence type="predicted"/>
<dbReference type="RefSeq" id="YP_009847129.1">
    <property type="nucleotide sequence ID" value="NC_048773.1"/>
</dbReference>
<reference evidence="1 2" key="1">
    <citation type="submission" date="2019-04" db="EMBL/GenBank/DDBJ databases">
        <title>Nine Novel Phages from a Plateau Lake in Southwest China Provide Insights into Aeromonas Phage Diversity.</title>
        <authorList>
            <person name="Xiao W."/>
            <person name="Bai M."/>
            <person name="Wang Y."/>
            <person name="Cui X."/>
        </authorList>
    </citation>
    <scope>NUCLEOTIDE SEQUENCE [LARGE SCALE GENOMIC DNA]</scope>
</reference>
<dbReference type="EMBL" id="MK813943">
    <property type="protein sequence ID" value="QEG09107.1"/>
    <property type="molecule type" value="Genomic_DNA"/>
</dbReference>
<organism evidence="1 2">
    <name type="scientific">Aeromonas phage 4_4572</name>
    <dbReference type="NCBI Taxonomy" id="2588517"/>
    <lineage>
        <taxon>Viruses</taxon>
        <taxon>Duplodnaviria</taxon>
        <taxon>Heunggongvirae</taxon>
        <taxon>Uroviricota</taxon>
        <taxon>Caudoviricetes</taxon>
        <taxon>Grimontviridae</taxon>
        <taxon>Lahexavirus</taxon>
        <taxon>Lahexavirus lv44572</taxon>
    </lineage>
</organism>
<name>A0A5B9N4H9_9CAUD</name>
<dbReference type="Proteomes" id="UP000323023">
    <property type="component" value="Segment"/>
</dbReference>
<evidence type="ECO:0000313" key="1">
    <source>
        <dbReference type="EMBL" id="QEG09107.1"/>
    </source>
</evidence>
<keyword evidence="2" id="KW-1185">Reference proteome</keyword>
<evidence type="ECO:0000313" key="2">
    <source>
        <dbReference type="Proteomes" id="UP000323023"/>
    </source>
</evidence>
<dbReference type="GeneID" id="55617520"/>
<sequence>MNNAETLKKIISEKSAIIKAKKKAARALSSRMISNKMLRVGLAEGLKVMKDDLKQADRDGNFELASSIRLTINSSRLEMKNLLGSWNLAKSMRNSVQKGLDALKDEIRVLDAAWEDAKAEEAAA</sequence>
<protein>
    <submittedName>
        <fullName evidence="1">Uncharacterized protein</fullName>
    </submittedName>
</protein>